<comment type="caution">
    <text evidence="1">The sequence shown here is derived from an EMBL/GenBank/DDBJ whole genome shotgun (WGS) entry which is preliminary data.</text>
</comment>
<proteinExistence type="predicted"/>
<sequence>MSMDIFYVDTSKGVIYVYSDGLQHHTNGKVLKELPFIAASGVIAASKSGVMGDRKVWRSHRGIEC</sequence>
<name>A0A5J4KW83_9CHLR</name>
<evidence type="ECO:0000313" key="2">
    <source>
        <dbReference type="Proteomes" id="UP000326912"/>
    </source>
</evidence>
<dbReference type="Proteomes" id="UP000326912">
    <property type="component" value="Unassembled WGS sequence"/>
</dbReference>
<dbReference type="EMBL" id="BKZW01000003">
    <property type="protein sequence ID" value="GER91402.1"/>
    <property type="molecule type" value="Genomic_DNA"/>
</dbReference>
<gene>
    <name evidence="1" type="ORF">KDW_55640</name>
</gene>
<protein>
    <submittedName>
        <fullName evidence="1">Uncharacterized protein</fullName>
    </submittedName>
</protein>
<dbReference type="AlphaFoldDB" id="A0A5J4KW83"/>
<reference evidence="1 2" key="1">
    <citation type="submission" date="2019-10" db="EMBL/GenBank/DDBJ databases">
        <title>Dictyobacter vulcani sp. nov., within the class Ktedonobacteria, isolated from soil of volcanic Mt. Zao.</title>
        <authorList>
            <person name="Zheng Y."/>
            <person name="Wang C.M."/>
            <person name="Sakai Y."/>
            <person name="Abe K."/>
            <person name="Yokota A."/>
            <person name="Yabe S."/>
        </authorList>
    </citation>
    <scope>NUCLEOTIDE SEQUENCE [LARGE SCALE GENOMIC DNA]</scope>
    <source>
        <strain evidence="1 2">W12</strain>
    </source>
</reference>
<evidence type="ECO:0000313" key="1">
    <source>
        <dbReference type="EMBL" id="GER91402.1"/>
    </source>
</evidence>
<accession>A0A5J4KW83</accession>
<organism evidence="1 2">
    <name type="scientific">Dictyobacter vulcani</name>
    <dbReference type="NCBI Taxonomy" id="2607529"/>
    <lineage>
        <taxon>Bacteria</taxon>
        <taxon>Bacillati</taxon>
        <taxon>Chloroflexota</taxon>
        <taxon>Ktedonobacteria</taxon>
        <taxon>Ktedonobacterales</taxon>
        <taxon>Dictyobacteraceae</taxon>
        <taxon>Dictyobacter</taxon>
    </lineage>
</organism>
<keyword evidence="2" id="KW-1185">Reference proteome</keyword>